<dbReference type="OrthoDB" id="9798934at2"/>
<evidence type="ECO:0000313" key="6">
    <source>
        <dbReference type="Proteomes" id="UP000234503"/>
    </source>
</evidence>
<dbReference type="Gene3D" id="3.40.50.2300">
    <property type="match status" value="2"/>
</dbReference>
<dbReference type="AlphaFoldDB" id="A0A2N5E3C2"/>
<dbReference type="GO" id="GO:0003700">
    <property type="term" value="F:DNA-binding transcription factor activity"/>
    <property type="evidence" value="ECO:0007669"/>
    <property type="project" value="TreeGrafter"/>
</dbReference>
<dbReference type="CDD" id="cd01392">
    <property type="entry name" value="HTH_LacI"/>
    <property type="match status" value="1"/>
</dbReference>
<keyword evidence="2" id="KW-0238">DNA-binding</keyword>
<dbReference type="PROSITE" id="PS50932">
    <property type="entry name" value="HTH_LACI_2"/>
    <property type="match status" value="1"/>
</dbReference>
<keyword evidence="3" id="KW-0804">Transcription</keyword>
<accession>A0A2N5E3C2</accession>
<sequence>MSLKALARELGLSVTTVSRALNGYDDVAAATKQRVDAAAQRMGYRPNTLARRLKMGKIDAVGLLFPFEPRPLNNSAFIEMVGCISHELARQEIDLLLVAEEQEPAGMARLIESKRVDALLVAHTQPNDPRLQVLQQIGFPFLALGRSALPQPYAWFDFDNHAGTLLAVDHLVSLGHRRIAYLGETSPQTFVGQRRQGFLDGLRAHHLPLPPGYLGQILPTRRAGYQATRALLALPEPPTALITDNNMHGEGAVMALHEAGLLESGRVSLVIYDGLPPDSLIDLPITAVTQATREAVGRQIAEMTLALIRGEPLSELQVLWQPGLQPGISSHPPR</sequence>
<evidence type="ECO:0000256" key="2">
    <source>
        <dbReference type="ARBA" id="ARBA00023125"/>
    </source>
</evidence>
<dbReference type="InterPro" id="IPR000843">
    <property type="entry name" value="HTH_LacI"/>
</dbReference>
<dbReference type="SUPFAM" id="SSF47413">
    <property type="entry name" value="lambda repressor-like DNA-binding domains"/>
    <property type="match status" value="1"/>
</dbReference>
<reference evidence="5 6" key="1">
    <citation type="submission" date="2017-12" db="EMBL/GenBank/DDBJ databases">
        <title>Characterization of six clinical isolates of Enterochimera gen. nov., a novel genus of the Yersiniaciae family and the three species Enterochimera arupensis sp. nov., Enterochimera coloradensis sp. nov, and Enterochimera californica sp. nov.</title>
        <authorList>
            <person name="Rossi A."/>
            <person name="Fisher M."/>
        </authorList>
    </citation>
    <scope>NUCLEOTIDE SEQUENCE [LARGE SCALE GENOMIC DNA]</scope>
    <source>
        <strain evidence="6">2016-Iso4</strain>
    </source>
</reference>
<dbReference type="InterPro" id="IPR001761">
    <property type="entry name" value="Peripla_BP/Lac1_sug-bd_dom"/>
</dbReference>
<dbReference type="PANTHER" id="PTHR30146">
    <property type="entry name" value="LACI-RELATED TRANSCRIPTIONAL REPRESSOR"/>
    <property type="match status" value="1"/>
</dbReference>
<gene>
    <name evidence="5" type="ORF">CYR32_11095</name>
</gene>
<keyword evidence="1" id="KW-0805">Transcription regulation</keyword>
<dbReference type="EMBL" id="PJZH01000009">
    <property type="protein sequence ID" value="PLR35206.1"/>
    <property type="molecule type" value="Genomic_DNA"/>
</dbReference>
<comment type="caution">
    <text evidence="5">The sequence shown here is derived from an EMBL/GenBank/DDBJ whole genome shotgun (WGS) entry which is preliminary data.</text>
</comment>
<dbReference type="SUPFAM" id="SSF53822">
    <property type="entry name" value="Periplasmic binding protein-like I"/>
    <property type="match status" value="1"/>
</dbReference>
<proteinExistence type="predicted"/>
<dbReference type="InterPro" id="IPR010982">
    <property type="entry name" value="Lambda_DNA-bd_dom_sf"/>
</dbReference>
<evidence type="ECO:0000256" key="3">
    <source>
        <dbReference type="ARBA" id="ARBA00023163"/>
    </source>
</evidence>
<dbReference type="Pfam" id="PF00532">
    <property type="entry name" value="Peripla_BP_1"/>
    <property type="match status" value="1"/>
</dbReference>
<dbReference type="InterPro" id="IPR028082">
    <property type="entry name" value="Peripla_BP_I"/>
</dbReference>
<evidence type="ECO:0000256" key="1">
    <source>
        <dbReference type="ARBA" id="ARBA00023015"/>
    </source>
</evidence>
<protein>
    <submittedName>
        <fullName evidence="5">Transcriptional regulator</fullName>
    </submittedName>
</protein>
<dbReference type="Proteomes" id="UP000234503">
    <property type="component" value="Unassembled WGS sequence"/>
</dbReference>
<dbReference type="GO" id="GO:0000976">
    <property type="term" value="F:transcription cis-regulatory region binding"/>
    <property type="evidence" value="ECO:0007669"/>
    <property type="project" value="TreeGrafter"/>
</dbReference>
<evidence type="ECO:0000313" key="5">
    <source>
        <dbReference type="EMBL" id="PLR35206.1"/>
    </source>
</evidence>
<dbReference type="Gene3D" id="1.10.260.40">
    <property type="entry name" value="lambda repressor-like DNA-binding domains"/>
    <property type="match status" value="1"/>
</dbReference>
<dbReference type="Pfam" id="PF00356">
    <property type="entry name" value="LacI"/>
    <property type="match status" value="1"/>
</dbReference>
<evidence type="ECO:0000259" key="4">
    <source>
        <dbReference type="PROSITE" id="PS50932"/>
    </source>
</evidence>
<organism evidence="5 6">
    <name type="scientific">Chimaeribacter coloradensis</name>
    <dbReference type="NCBI Taxonomy" id="2060068"/>
    <lineage>
        <taxon>Bacteria</taxon>
        <taxon>Pseudomonadati</taxon>
        <taxon>Pseudomonadota</taxon>
        <taxon>Gammaproteobacteria</taxon>
        <taxon>Enterobacterales</taxon>
        <taxon>Yersiniaceae</taxon>
        <taxon>Chimaeribacter</taxon>
    </lineage>
</organism>
<dbReference type="PANTHER" id="PTHR30146:SF109">
    <property type="entry name" value="HTH-TYPE TRANSCRIPTIONAL REGULATOR GALS"/>
    <property type="match status" value="1"/>
</dbReference>
<dbReference type="SMART" id="SM00354">
    <property type="entry name" value="HTH_LACI"/>
    <property type="match status" value="1"/>
</dbReference>
<name>A0A2N5E3C2_9GAMM</name>
<feature type="domain" description="HTH lacI-type" evidence="4">
    <location>
        <begin position="1"/>
        <end position="55"/>
    </location>
</feature>
<dbReference type="RefSeq" id="WP_101824461.1">
    <property type="nucleotide sequence ID" value="NZ_PJZH01000009.1"/>
</dbReference>
<dbReference type="CDD" id="cd20010">
    <property type="entry name" value="PBP1_AglR-like"/>
    <property type="match status" value="1"/>
</dbReference>
<keyword evidence="6" id="KW-1185">Reference proteome</keyword>